<evidence type="ECO:0000313" key="2">
    <source>
        <dbReference type="Proteomes" id="UP001226577"/>
    </source>
</evidence>
<dbReference type="Proteomes" id="UP001226577">
    <property type="component" value="Unassembled WGS sequence"/>
</dbReference>
<organism evidence="1 2">
    <name type="scientific">Pseudarthrobacter enclensis</name>
    <dbReference type="NCBI Taxonomy" id="993070"/>
    <lineage>
        <taxon>Bacteria</taxon>
        <taxon>Bacillati</taxon>
        <taxon>Actinomycetota</taxon>
        <taxon>Actinomycetes</taxon>
        <taxon>Micrococcales</taxon>
        <taxon>Micrococcaceae</taxon>
        <taxon>Pseudarthrobacter</taxon>
    </lineage>
</organism>
<gene>
    <name evidence="1" type="ORF">J2X98_004501</name>
</gene>
<name>A0ABT9S054_9MICC</name>
<proteinExistence type="predicted"/>
<keyword evidence="2" id="KW-1185">Reference proteome</keyword>
<protein>
    <submittedName>
        <fullName evidence="1">Uncharacterized protein</fullName>
    </submittedName>
</protein>
<evidence type="ECO:0000313" key="1">
    <source>
        <dbReference type="EMBL" id="MDP9890882.1"/>
    </source>
</evidence>
<dbReference type="EMBL" id="JAUSRE010000049">
    <property type="protein sequence ID" value="MDP9890882.1"/>
    <property type="molecule type" value="Genomic_DNA"/>
</dbReference>
<sequence length="50" mass="5774">MRFRPAVLRSNNVREPWTDGLSACPRGMCITTKRLPAHDKNTFAEKARSW</sequence>
<accession>A0ABT9S054</accession>
<comment type="caution">
    <text evidence="1">The sequence shown here is derived from an EMBL/GenBank/DDBJ whole genome shotgun (WGS) entry which is preliminary data.</text>
</comment>
<reference evidence="1 2" key="1">
    <citation type="submission" date="2023-07" db="EMBL/GenBank/DDBJ databases">
        <title>Sorghum-associated microbial communities from plants grown in Nebraska, USA.</title>
        <authorList>
            <person name="Schachtman D."/>
        </authorList>
    </citation>
    <scope>NUCLEOTIDE SEQUENCE [LARGE SCALE GENOMIC DNA]</scope>
    <source>
        <strain evidence="1 2">CC222</strain>
    </source>
</reference>